<proteinExistence type="predicted"/>
<evidence type="ECO:0000313" key="1">
    <source>
        <dbReference type="EMBL" id="EHG99842.1"/>
    </source>
</evidence>
<accession>G5SSC4</accession>
<dbReference type="EMBL" id="AFFY01000032">
    <property type="protein sequence ID" value="EHG99842.1"/>
    <property type="molecule type" value="Genomic_DNA"/>
</dbReference>
<gene>
    <name evidence="1" type="ORF">HMPREF9441_02274</name>
</gene>
<dbReference type="Proteomes" id="UP000003598">
    <property type="component" value="Unassembled WGS sequence"/>
</dbReference>
<evidence type="ECO:0000313" key="2">
    <source>
        <dbReference type="Proteomes" id="UP000003598"/>
    </source>
</evidence>
<protein>
    <submittedName>
        <fullName evidence="1">Uncharacterized protein</fullName>
    </submittedName>
</protein>
<organism evidence="1 2">
    <name type="scientific">Paraprevotella clara YIT 11840</name>
    <dbReference type="NCBI Taxonomy" id="762968"/>
    <lineage>
        <taxon>Bacteria</taxon>
        <taxon>Pseudomonadati</taxon>
        <taxon>Bacteroidota</taxon>
        <taxon>Bacteroidia</taxon>
        <taxon>Bacteroidales</taxon>
        <taxon>Prevotellaceae</taxon>
        <taxon>Paraprevotella</taxon>
    </lineage>
</organism>
<dbReference type="RefSeq" id="WP_008620682.1">
    <property type="nucleotide sequence ID" value="NZ_JH376604.1"/>
</dbReference>
<dbReference type="HOGENOM" id="CLU_3082784_0_0_10"/>
<comment type="caution">
    <text evidence="1">The sequence shown here is derived from an EMBL/GenBank/DDBJ whole genome shotgun (WGS) entry which is preliminary data.</text>
</comment>
<dbReference type="GeneID" id="93559190"/>
<dbReference type="PATRIC" id="fig|762968.3.peg.2024"/>
<reference evidence="1 2" key="1">
    <citation type="submission" date="2011-03" db="EMBL/GenBank/DDBJ databases">
        <authorList>
            <person name="Weinstock G."/>
            <person name="Sodergren E."/>
            <person name="Clifton S."/>
            <person name="Fulton L."/>
            <person name="Fulton B."/>
            <person name="Courtney L."/>
            <person name="Fronick C."/>
            <person name="Harrison M."/>
            <person name="Strong C."/>
            <person name="Farmer C."/>
            <person name="Delahaunty K."/>
            <person name="Markovic C."/>
            <person name="Hall O."/>
            <person name="Minx P."/>
            <person name="Tomlinson C."/>
            <person name="Mitreva M."/>
            <person name="Hou S."/>
            <person name="Chen J."/>
            <person name="Wollam A."/>
            <person name="Pepin K.H."/>
            <person name="Johnson M."/>
            <person name="Bhonagiri V."/>
            <person name="Zhang X."/>
            <person name="Suruliraj S."/>
            <person name="Warren W."/>
            <person name="Chinwalla A."/>
            <person name="Mardis E.R."/>
            <person name="Wilson R.K."/>
        </authorList>
    </citation>
    <scope>NUCLEOTIDE SEQUENCE [LARGE SCALE GENOMIC DNA]</scope>
    <source>
        <strain evidence="1 2">YIT 11840</strain>
    </source>
</reference>
<keyword evidence="2" id="KW-1185">Reference proteome</keyword>
<sequence length="52" mass="5901">MKEIDKKLIETISRYAASGIDQQVANLEKDRILQYQVIMNDTVNDTASDTVN</sequence>
<dbReference type="STRING" id="762968.HMPREF9441_02274"/>
<dbReference type="AlphaFoldDB" id="G5SSC4"/>
<name>G5SSC4_9BACT</name>